<dbReference type="OrthoDB" id="5595506at2759"/>
<protein>
    <recommendedName>
        <fullName evidence="10">Sensitive to high expression protein 9, mitochondrial</fullName>
    </recommendedName>
</protein>
<accession>A0A9P4R1B8</accession>
<evidence type="ECO:0000313" key="13">
    <source>
        <dbReference type="EMBL" id="KAF2734993.1"/>
    </source>
</evidence>
<feature type="coiled-coil region" evidence="11">
    <location>
        <begin position="174"/>
        <end position="201"/>
    </location>
</feature>
<evidence type="ECO:0000256" key="2">
    <source>
        <dbReference type="ARBA" id="ARBA00022692"/>
    </source>
</evidence>
<keyword evidence="14" id="KW-1185">Reference proteome</keyword>
<feature type="coiled-coil region" evidence="11">
    <location>
        <begin position="248"/>
        <end position="275"/>
    </location>
</feature>
<feature type="compositionally biased region" description="Basic and acidic residues" evidence="12">
    <location>
        <begin position="105"/>
        <end position="135"/>
    </location>
</feature>
<keyword evidence="2 10" id="KW-0812">Transmembrane</keyword>
<feature type="region of interest" description="Disordered" evidence="12">
    <location>
        <begin position="397"/>
        <end position="417"/>
    </location>
</feature>
<organism evidence="13 14">
    <name type="scientific">Polyplosphaeria fusca</name>
    <dbReference type="NCBI Taxonomy" id="682080"/>
    <lineage>
        <taxon>Eukaryota</taxon>
        <taxon>Fungi</taxon>
        <taxon>Dikarya</taxon>
        <taxon>Ascomycota</taxon>
        <taxon>Pezizomycotina</taxon>
        <taxon>Dothideomycetes</taxon>
        <taxon>Pleosporomycetidae</taxon>
        <taxon>Pleosporales</taxon>
        <taxon>Tetraplosphaeriaceae</taxon>
        <taxon>Polyplosphaeria</taxon>
    </lineage>
</organism>
<sequence>MRPLLQHASRFLPTDAFLVTAYSPNPRLVTKHLISIQSSSLQRLRVQARASSISSAPRPTCNEVARQAIGVILCRKFSSSRAALEIQPPDTSKVQPPPKPSPEADEPKSAEPESVQKTEDSIARVPAEDLPSHKEGQRWDLSRRFSALMDDLLPKLAVVTHKVNAYTGTDYSGIEALRREIKEQEQLVKVRRRTVDEAKEAFDGAHAQQAASQKEVVGLLERKHSWSAADLERYMSLIRSEHVHDQAVRKAKEDILAAESTLEEARTQLEKRERAQYHEEQVWSDTIRRNSTWVTFGLMGFNIFLLLASLIIIEPWRRRRLVKEIKSSLNAQRVALETAVPPPRISELEAAIDAEVEPTSVFLEENKPKVQTAPPEADIKETIEVQEHVPEIVSEIATEAPTTTTTPTTPPQEQKPGLATEVEGVSLPPVIAAWRDRAVWIAKDIFSERIMSLRRLDFTIAVVQSAAAGAIITGALLALLRPR</sequence>
<evidence type="ECO:0000256" key="7">
    <source>
        <dbReference type="ARBA" id="ARBA00023128"/>
    </source>
</evidence>
<evidence type="ECO:0000256" key="3">
    <source>
        <dbReference type="ARBA" id="ARBA00022792"/>
    </source>
</evidence>
<evidence type="ECO:0000256" key="4">
    <source>
        <dbReference type="ARBA" id="ARBA00022946"/>
    </source>
</evidence>
<feature type="transmembrane region" description="Helical" evidence="10">
    <location>
        <begin position="293"/>
        <end position="313"/>
    </location>
</feature>
<dbReference type="InterPro" id="IPR008839">
    <property type="entry name" value="MDM33_fungi"/>
</dbReference>
<evidence type="ECO:0000256" key="8">
    <source>
        <dbReference type="ARBA" id="ARBA00023136"/>
    </source>
</evidence>
<dbReference type="GO" id="GO:0005743">
    <property type="term" value="C:mitochondrial inner membrane"/>
    <property type="evidence" value="ECO:0007669"/>
    <property type="project" value="UniProtKB-SubCell"/>
</dbReference>
<evidence type="ECO:0000256" key="10">
    <source>
        <dbReference type="RuleBase" id="RU364128"/>
    </source>
</evidence>
<dbReference type="PANTHER" id="PTHR31961:SF3">
    <property type="entry name" value="SENSITIVE TO HIGH EXPRESSION PROTEIN 9, MITOCHONDRIAL"/>
    <property type="match status" value="1"/>
</dbReference>
<keyword evidence="3 10" id="KW-0999">Mitochondrion inner membrane</keyword>
<feature type="region of interest" description="Disordered" evidence="12">
    <location>
        <begin position="84"/>
        <end position="135"/>
    </location>
</feature>
<evidence type="ECO:0000313" key="14">
    <source>
        <dbReference type="Proteomes" id="UP000799444"/>
    </source>
</evidence>
<reference evidence="13" key="1">
    <citation type="journal article" date="2020" name="Stud. Mycol.">
        <title>101 Dothideomycetes genomes: a test case for predicting lifestyles and emergence of pathogens.</title>
        <authorList>
            <person name="Haridas S."/>
            <person name="Albert R."/>
            <person name="Binder M."/>
            <person name="Bloem J."/>
            <person name="Labutti K."/>
            <person name="Salamov A."/>
            <person name="Andreopoulos B."/>
            <person name="Baker S."/>
            <person name="Barry K."/>
            <person name="Bills G."/>
            <person name="Bluhm B."/>
            <person name="Cannon C."/>
            <person name="Castanera R."/>
            <person name="Culley D."/>
            <person name="Daum C."/>
            <person name="Ezra D."/>
            <person name="Gonzalez J."/>
            <person name="Henrissat B."/>
            <person name="Kuo A."/>
            <person name="Liang C."/>
            <person name="Lipzen A."/>
            <person name="Lutzoni F."/>
            <person name="Magnuson J."/>
            <person name="Mondo S."/>
            <person name="Nolan M."/>
            <person name="Ohm R."/>
            <person name="Pangilinan J."/>
            <person name="Park H.-J."/>
            <person name="Ramirez L."/>
            <person name="Alfaro M."/>
            <person name="Sun H."/>
            <person name="Tritt A."/>
            <person name="Yoshinaga Y."/>
            <person name="Zwiers L.-H."/>
            <person name="Turgeon B."/>
            <person name="Goodwin S."/>
            <person name="Spatafora J."/>
            <person name="Crous P."/>
            <person name="Grigoriev I."/>
        </authorList>
    </citation>
    <scope>NUCLEOTIDE SEQUENCE</scope>
    <source>
        <strain evidence="13">CBS 125425</strain>
    </source>
</reference>
<feature type="transmembrane region" description="Helical" evidence="10">
    <location>
        <begin position="458"/>
        <end position="480"/>
    </location>
</feature>
<evidence type="ECO:0000256" key="6">
    <source>
        <dbReference type="ARBA" id="ARBA00023054"/>
    </source>
</evidence>
<comment type="caution">
    <text evidence="13">The sequence shown here is derived from an EMBL/GenBank/DDBJ whole genome shotgun (WGS) entry which is preliminary data.</text>
</comment>
<evidence type="ECO:0000256" key="11">
    <source>
        <dbReference type="SAM" id="Coils"/>
    </source>
</evidence>
<proteinExistence type="inferred from homology"/>
<gene>
    <name evidence="13" type="ORF">EJ04DRAFT_465747</name>
</gene>
<name>A0A9P4R1B8_9PLEO</name>
<evidence type="ECO:0000256" key="9">
    <source>
        <dbReference type="ARBA" id="ARBA00024807"/>
    </source>
</evidence>
<keyword evidence="7 10" id="KW-0496">Mitochondrion</keyword>
<keyword evidence="6 11" id="KW-0175">Coiled coil</keyword>
<comment type="subunit">
    <text evidence="10">Homooligomer.</text>
</comment>
<dbReference type="EMBL" id="ML996141">
    <property type="protein sequence ID" value="KAF2734993.1"/>
    <property type="molecule type" value="Genomic_DNA"/>
</dbReference>
<evidence type="ECO:0000256" key="5">
    <source>
        <dbReference type="ARBA" id="ARBA00022989"/>
    </source>
</evidence>
<comment type="subcellular location">
    <subcellularLocation>
        <location evidence="10">Mitochondrion inner membrane</location>
        <topology evidence="10">Multi-pass membrane protein</topology>
    </subcellularLocation>
</comment>
<dbReference type="PANTHER" id="PTHR31961">
    <property type="entry name" value="SENSITIVE TO HIGH EXPRESSION PROTEIN 9, MITOCHONDRIAL"/>
    <property type="match status" value="1"/>
</dbReference>
<evidence type="ECO:0000256" key="1">
    <source>
        <dbReference type="ARBA" id="ARBA00007472"/>
    </source>
</evidence>
<dbReference type="GO" id="GO:0007007">
    <property type="term" value="P:inner mitochondrial membrane organization"/>
    <property type="evidence" value="ECO:0007669"/>
    <property type="project" value="TreeGrafter"/>
</dbReference>
<comment type="similarity">
    <text evidence="1 10">Belongs to the SHE9 family.</text>
</comment>
<keyword evidence="4 10" id="KW-0809">Transit peptide</keyword>
<dbReference type="AlphaFoldDB" id="A0A9P4R1B8"/>
<keyword evidence="8 10" id="KW-0472">Membrane</keyword>
<keyword evidence="5 10" id="KW-1133">Transmembrane helix</keyword>
<dbReference type="Proteomes" id="UP000799444">
    <property type="component" value="Unassembled WGS sequence"/>
</dbReference>
<evidence type="ECO:0000256" key="12">
    <source>
        <dbReference type="SAM" id="MobiDB-lite"/>
    </source>
</evidence>
<dbReference type="Pfam" id="PF05546">
    <property type="entry name" value="She9_MDM33"/>
    <property type="match status" value="1"/>
</dbReference>
<comment type="function">
    <text evidence="9">Required for the maintenance of the structure of the mitochondrial inner membrane. Involved in mitochondrial morphology. Causes growth arrest when highly overexpressed.</text>
</comment>